<keyword evidence="2" id="KW-1185">Reference proteome</keyword>
<reference evidence="1 2" key="1">
    <citation type="journal article" date="2013" name="ISME J.">
        <title>A metabolic model for members of the genus Tetrasphaera involved in enhanced biological phosphorus removal.</title>
        <authorList>
            <person name="Kristiansen R."/>
            <person name="Nguyen H.T.T."/>
            <person name="Saunders A.M."/>
            <person name="Nielsen J.L."/>
            <person name="Wimmer R."/>
            <person name="Le V.Q."/>
            <person name="McIlroy S.J."/>
            <person name="Petrovski S."/>
            <person name="Seviour R.J."/>
            <person name="Calteau A."/>
            <person name="Nielsen K.L."/>
            <person name="Nielsen P.H."/>
        </authorList>
    </citation>
    <scope>NUCLEOTIDE SEQUENCE [LARGE SCALE GENOMIC DNA]</scope>
    <source>
        <strain evidence="1 2">Ben 74</strain>
    </source>
</reference>
<protein>
    <submittedName>
        <fullName evidence="1">Uncharacterized protein</fullName>
    </submittedName>
</protein>
<proteinExistence type="predicted"/>
<evidence type="ECO:0000313" key="1">
    <source>
        <dbReference type="EMBL" id="CCI54859.1"/>
    </source>
</evidence>
<organism evidence="1 2">
    <name type="scientific">Nostocoides jenkinsii Ben 74</name>
    <dbReference type="NCBI Taxonomy" id="1193518"/>
    <lineage>
        <taxon>Bacteria</taxon>
        <taxon>Bacillati</taxon>
        <taxon>Actinomycetota</taxon>
        <taxon>Actinomycetes</taxon>
        <taxon>Micrococcales</taxon>
        <taxon>Intrasporangiaceae</taxon>
        <taxon>Nostocoides</taxon>
    </lineage>
</organism>
<evidence type="ECO:0000313" key="2">
    <source>
        <dbReference type="Proteomes" id="UP000035720"/>
    </source>
</evidence>
<dbReference type="AlphaFoldDB" id="A0A077MDW5"/>
<dbReference type="STRING" id="1193518.BN13_860009"/>
<comment type="caution">
    <text evidence="1">The sequence shown here is derived from an EMBL/GenBank/DDBJ whole genome shotgun (WGS) entry which is preliminary data.</text>
</comment>
<sequence>MAVLGLVMPRPAHFLVMEIHNAQPASGRTVLRSR</sequence>
<name>A0A077MDW5_9MICO</name>
<dbReference type="Proteomes" id="UP000035720">
    <property type="component" value="Unassembled WGS sequence"/>
</dbReference>
<accession>A0A077MDW5</accession>
<gene>
    <name evidence="1" type="ORF">BN13_860009</name>
</gene>
<dbReference type="EMBL" id="CAJC01000201">
    <property type="protein sequence ID" value="CCI54859.1"/>
    <property type="molecule type" value="Genomic_DNA"/>
</dbReference>